<evidence type="ECO:0008006" key="3">
    <source>
        <dbReference type="Google" id="ProtNLM"/>
    </source>
</evidence>
<evidence type="ECO:0000313" key="1">
    <source>
        <dbReference type="EMBL" id="SFF65041.1"/>
    </source>
</evidence>
<name>A0A1I2KIX0_9BACT</name>
<dbReference type="RefSeq" id="WP_091549658.1">
    <property type="nucleotide sequence ID" value="NZ_FONY01000115.1"/>
</dbReference>
<sequence length="59" mass="6951">MELKQEIVQIVNKLPNEVLGELLQYLRQVEKTTTKKMRLSLNLNTILTEDRELLEKLAK</sequence>
<protein>
    <recommendedName>
        <fullName evidence="3">DUF2281 domain-containing protein</fullName>
    </recommendedName>
</protein>
<keyword evidence="2" id="KW-1185">Reference proteome</keyword>
<reference evidence="1 2" key="1">
    <citation type="submission" date="2016-10" db="EMBL/GenBank/DDBJ databases">
        <authorList>
            <person name="de Groot N.N."/>
        </authorList>
    </citation>
    <scope>NUCLEOTIDE SEQUENCE [LARGE SCALE GENOMIC DNA]</scope>
    <source>
        <strain>GEY</strain>
        <strain evidence="2">DSM 9560</strain>
    </source>
</reference>
<evidence type="ECO:0000313" key="2">
    <source>
        <dbReference type="Proteomes" id="UP000199513"/>
    </source>
</evidence>
<dbReference type="OrthoDB" id="982401at2"/>
<proteinExistence type="predicted"/>
<dbReference type="AlphaFoldDB" id="A0A1I2KIX0"/>
<dbReference type="Proteomes" id="UP000199513">
    <property type="component" value="Unassembled WGS sequence"/>
</dbReference>
<gene>
    <name evidence="1" type="ORF">SAMN04488541_11154</name>
</gene>
<accession>A0A1I2KIX0</accession>
<organism evidence="1 2">
    <name type="scientific">Thermoflexibacter ruber</name>
    <dbReference type="NCBI Taxonomy" id="1003"/>
    <lineage>
        <taxon>Bacteria</taxon>
        <taxon>Pseudomonadati</taxon>
        <taxon>Bacteroidota</taxon>
        <taxon>Cytophagia</taxon>
        <taxon>Cytophagales</taxon>
        <taxon>Thermoflexibacteraceae</taxon>
        <taxon>Thermoflexibacter</taxon>
    </lineage>
</organism>
<dbReference type="EMBL" id="FONY01000115">
    <property type="protein sequence ID" value="SFF65041.1"/>
    <property type="molecule type" value="Genomic_DNA"/>
</dbReference>